<proteinExistence type="predicted"/>
<organism evidence="1 2">
    <name type="scientific">Halorubrum ezzemoulense</name>
    <name type="common">Halorubrum chaoviator</name>
    <dbReference type="NCBI Taxonomy" id="337243"/>
    <lineage>
        <taxon>Archaea</taxon>
        <taxon>Methanobacteriati</taxon>
        <taxon>Methanobacteriota</taxon>
        <taxon>Stenosarchaea group</taxon>
        <taxon>Halobacteria</taxon>
        <taxon>Halobacteriales</taxon>
        <taxon>Haloferacaceae</taxon>
        <taxon>Halorubrum</taxon>
    </lineage>
</organism>
<evidence type="ECO:0000313" key="2">
    <source>
        <dbReference type="Proteomes" id="UP000216409"/>
    </source>
</evidence>
<evidence type="ECO:0000313" key="1">
    <source>
        <dbReference type="EMBL" id="OYR57023.1"/>
    </source>
</evidence>
<dbReference type="AlphaFoldDB" id="A0A256IKR8"/>
<accession>A0A256IKR8</accession>
<evidence type="ECO:0008006" key="3">
    <source>
        <dbReference type="Google" id="ProtNLM"/>
    </source>
</evidence>
<reference evidence="1 2" key="1">
    <citation type="journal article" date="2014" name="Front. Microbiol.">
        <title>Population and genomic analysis of the genus Halorubrum.</title>
        <authorList>
            <person name="Fullmer M.S."/>
            <person name="Soucy S.M."/>
            <person name="Swithers K.S."/>
            <person name="Makkay A.M."/>
            <person name="Wheeler R."/>
            <person name="Ventosa A."/>
            <person name="Gogarten J.P."/>
            <person name="Papke R.T."/>
        </authorList>
    </citation>
    <scope>NUCLEOTIDE SEQUENCE [LARGE SCALE GENOMIC DNA]</scope>
    <source>
        <strain evidence="1 2">LD3</strain>
    </source>
</reference>
<dbReference type="EMBL" id="NHOW01000226">
    <property type="protein sequence ID" value="OYR57023.1"/>
    <property type="molecule type" value="Genomic_DNA"/>
</dbReference>
<name>A0A256IKR8_HALEZ</name>
<gene>
    <name evidence="1" type="ORF">DJ83_18085</name>
</gene>
<sequence>MKRRVVLAGIGTASIGVGAAFGSGAFTSIEADRDVTLNVDNDDNAQIIFKRNPDAVGAERLIGTDESNAVNVIEFSQSDLNEQSKTSFKQALVIENNTGENGDSLKVDLFVKEDLDVGISDGGVLDFRIDDGNDSTVSVVGEGNKSRLDDTETEQIDIIVDLRDDGTNDGTNDLDDISQVTFIVEAVDSN</sequence>
<comment type="caution">
    <text evidence="1">The sequence shown here is derived from an EMBL/GenBank/DDBJ whole genome shotgun (WGS) entry which is preliminary data.</text>
</comment>
<protein>
    <recommendedName>
        <fullName evidence="3">DUF1102 domain-containing protein</fullName>
    </recommendedName>
</protein>
<dbReference type="Proteomes" id="UP000216409">
    <property type="component" value="Unassembled WGS sequence"/>
</dbReference>
<dbReference type="RefSeq" id="WP_094580706.1">
    <property type="nucleotide sequence ID" value="NZ_NHOW01000226.1"/>
</dbReference>